<sequence length="255" mass="26551">MTAPQADQTYDIFFRGEALDGCADTAVRANFCKLFKTTDEKASAFFSGKVVALKRNIDKPTAAKLQATLKKAGLKIYIKVHAAAVVTEKPAPQQAAPAQPAVSVKPTPPASPAAATIELAPAGTDVLKPDERPHVDALDVDTSAIHLASQFDVPAAEATPPLPEIDTSALSTAAPGADLLEGHHAPAPPPAPDTQHIQLDNSGAPLNIDHIDIPLPEPDTSMLTLAEPGADLEPLKPSKAPPPPATDHIKLDDEA</sequence>
<keyword evidence="3" id="KW-1185">Reference proteome</keyword>
<feature type="compositionally biased region" description="Low complexity" evidence="1">
    <location>
        <begin position="91"/>
        <end position="105"/>
    </location>
</feature>
<name>A0A5S9R0I4_9GAMM</name>
<gene>
    <name evidence="2" type="ORF">OPDIPICF_03464</name>
</gene>
<protein>
    <submittedName>
        <fullName evidence="2">Uncharacterized protein</fullName>
    </submittedName>
</protein>
<feature type="region of interest" description="Disordered" evidence="1">
    <location>
        <begin position="91"/>
        <end position="112"/>
    </location>
</feature>
<dbReference type="AlphaFoldDB" id="A0A5S9R0I4"/>
<feature type="region of interest" description="Disordered" evidence="1">
    <location>
        <begin position="178"/>
        <end position="255"/>
    </location>
</feature>
<evidence type="ECO:0000313" key="3">
    <source>
        <dbReference type="Proteomes" id="UP000441399"/>
    </source>
</evidence>
<evidence type="ECO:0000313" key="2">
    <source>
        <dbReference type="EMBL" id="CAA0125392.1"/>
    </source>
</evidence>
<reference evidence="2 3" key="1">
    <citation type="submission" date="2019-11" db="EMBL/GenBank/DDBJ databases">
        <authorList>
            <person name="Holert J."/>
        </authorList>
    </citation>
    <scope>NUCLEOTIDE SEQUENCE [LARGE SCALE GENOMIC DNA]</scope>
    <source>
        <strain evidence="2">SB11_3</strain>
    </source>
</reference>
<accession>A0A5S9R0I4</accession>
<proteinExistence type="predicted"/>
<organism evidence="2 3">
    <name type="scientific">BD1-7 clade bacterium</name>
    <dbReference type="NCBI Taxonomy" id="2029982"/>
    <lineage>
        <taxon>Bacteria</taxon>
        <taxon>Pseudomonadati</taxon>
        <taxon>Pseudomonadota</taxon>
        <taxon>Gammaproteobacteria</taxon>
        <taxon>Cellvibrionales</taxon>
        <taxon>Spongiibacteraceae</taxon>
        <taxon>BD1-7 clade</taxon>
    </lineage>
</organism>
<dbReference type="OrthoDB" id="6402943at2"/>
<dbReference type="EMBL" id="CACSIO010000061">
    <property type="protein sequence ID" value="CAA0125392.1"/>
    <property type="molecule type" value="Genomic_DNA"/>
</dbReference>
<dbReference type="Proteomes" id="UP000441399">
    <property type="component" value="Unassembled WGS sequence"/>
</dbReference>
<evidence type="ECO:0000256" key="1">
    <source>
        <dbReference type="SAM" id="MobiDB-lite"/>
    </source>
</evidence>